<dbReference type="PANTHER" id="PTHR30027:SF3">
    <property type="entry name" value="16S RRNA (URACIL(1498)-N(3))-METHYLTRANSFERASE"/>
    <property type="match status" value="1"/>
</dbReference>
<evidence type="ECO:0000256" key="3">
    <source>
        <dbReference type="ARBA" id="ARBA00012328"/>
    </source>
</evidence>
<sequence>MAVPRIYTRQFLATGQVIELDDAAARHVGLVLRMKAGQPLTLFNGEGGCFSAIITQSSKRSVSVELTKFHAEEKESPLNVHLAQSISKGDRMEYAIQKATELGISEITPIYSEHGDIRLKAERAEKKQQHWQQVAISACEQCQRNHVPVVHAPVSIDQWLQQIEADLKLVLHHRTERKLSGYDKPDTIALLIGPEGGLSAAEIAQAEQQGFNALALGPRVLRTETAPVAAMSVLQYCWGDF</sequence>
<evidence type="ECO:0000256" key="5">
    <source>
        <dbReference type="ARBA" id="ARBA00022490"/>
    </source>
</evidence>
<dbReference type="InterPro" id="IPR046887">
    <property type="entry name" value="RsmE_PUA-like"/>
</dbReference>
<evidence type="ECO:0000256" key="2">
    <source>
        <dbReference type="ARBA" id="ARBA00005528"/>
    </source>
</evidence>
<evidence type="ECO:0000313" key="16">
    <source>
        <dbReference type="Proteomes" id="UP000565262"/>
    </source>
</evidence>
<dbReference type="PIRSF" id="PIRSF015601">
    <property type="entry name" value="MTase_slr0722"/>
    <property type="match status" value="1"/>
</dbReference>
<reference evidence="15 16" key="1">
    <citation type="submission" date="2020-08" db="EMBL/GenBank/DDBJ databases">
        <title>Oceanospirillum sp. nov. isolated from marine sediment.</title>
        <authorList>
            <person name="Ji X."/>
        </authorList>
    </citation>
    <scope>NUCLEOTIDE SEQUENCE [LARGE SCALE GENOMIC DNA]</scope>
    <source>
        <strain evidence="15 16">D5</strain>
    </source>
</reference>
<feature type="domain" description="Ribosomal RNA small subunit methyltransferase E PUA-like" evidence="14">
    <location>
        <begin position="20"/>
        <end position="66"/>
    </location>
</feature>
<dbReference type="NCBIfam" id="TIGR00046">
    <property type="entry name" value="RsmE family RNA methyltransferase"/>
    <property type="match status" value="1"/>
</dbReference>
<keyword evidence="5 12" id="KW-0963">Cytoplasm</keyword>
<evidence type="ECO:0000256" key="1">
    <source>
        <dbReference type="ARBA" id="ARBA00004496"/>
    </source>
</evidence>
<dbReference type="Gene3D" id="3.40.1280.10">
    <property type="match status" value="1"/>
</dbReference>
<keyword evidence="9 12" id="KW-0949">S-adenosyl-L-methionine</keyword>
<accession>A0A839IQ84</accession>
<keyword evidence="16" id="KW-1185">Reference proteome</keyword>
<name>A0A839IQ84_9GAMM</name>
<evidence type="ECO:0000256" key="10">
    <source>
        <dbReference type="ARBA" id="ARBA00025699"/>
    </source>
</evidence>
<comment type="caution">
    <text evidence="15">The sequence shown here is derived from an EMBL/GenBank/DDBJ whole genome shotgun (WGS) entry which is preliminary data.</text>
</comment>
<dbReference type="InterPro" id="IPR046886">
    <property type="entry name" value="RsmE_MTase_dom"/>
</dbReference>
<dbReference type="Gene3D" id="2.40.240.20">
    <property type="entry name" value="Hypothetical PUA domain-like, domain 1"/>
    <property type="match status" value="1"/>
</dbReference>
<evidence type="ECO:0000256" key="7">
    <source>
        <dbReference type="ARBA" id="ARBA00022603"/>
    </source>
</evidence>
<proteinExistence type="inferred from homology"/>
<organism evidence="15 16">
    <name type="scientific">Oceanospirillum sediminis</name>
    <dbReference type="NCBI Taxonomy" id="2760088"/>
    <lineage>
        <taxon>Bacteria</taxon>
        <taxon>Pseudomonadati</taxon>
        <taxon>Pseudomonadota</taxon>
        <taxon>Gammaproteobacteria</taxon>
        <taxon>Oceanospirillales</taxon>
        <taxon>Oceanospirillaceae</taxon>
        <taxon>Oceanospirillum</taxon>
    </lineage>
</organism>
<dbReference type="NCBIfam" id="NF008692">
    <property type="entry name" value="PRK11713.1-5"/>
    <property type="match status" value="1"/>
</dbReference>
<dbReference type="EMBL" id="JACJFM010000008">
    <property type="protein sequence ID" value="MBB1486692.1"/>
    <property type="molecule type" value="Genomic_DNA"/>
</dbReference>
<dbReference type="SUPFAM" id="SSF75217">
    <property type="entry name" value="alpha/beta knot"/>
    <property type="match status" value="1"/>
</dbReference>
<evidence type="ECO:0000256" key="6">
    <source>
        <dbReference type="ARBA" id="ARBA00022552"/>
    </source>
</evidence>
<gene>
    <name evidence="15" type="ORF">H4O21_08735</name>
</gene>
<dbReference type="InterPro" id="IPR029026">
    <property type="entry name" value="tRNA_m1G_MTases_N"/>
</dbReference>
<dbReference type="GO" id="GO:0070475">
    <property type="term" value="P:rRNA base methylation"/>
    <property type="evidence" value="ECO:0007669"/>
    <property type="project" value="TreeGrafter"/>
</dbReference>
<protein>
    <recommendedName>
        <fullName evidence="4 12">Ribosomal RNA small subunit methyltransferase E</fullName>
        <ecNumber evidence="3 12">2.1.1.193</ecNumber>
    </recommendedName>
</protein>
<dbReference type="GO" id="GO:0070042">
    <property type="term" value="F:rRNA (uridine-N3-)-methyltransferase activity"/>
    <property type="evidence" value="ECO:0007669"/>
    <property type="project" value="TreeGrafter"/>
</dbReference>
<dbReference type="PANTHER" id="PTHR30027">
    <property type="entry name" value="RIBOSOMAL RNA SMALL SUBUNIT METHYLTRANSFERASE E"/>
    <property type="match status" value="1"/>
</dbReference>
<dbReference type="EC" id="2.1.1.193" evidence="3 12"/>
<dbReference type="Pfam" id="PF20260">
    <property type="entry name" value="PUA_4"/>
    <property type="match status" value="1"/>
</dbReference>
<dbReference type="InterPro" id="IPR015947">
    <property type="entry name" value="PUA-like_sf"/>
</dbReference>
<evidence type="ECO:0000259" key="13">
    <source>
        <dbReference type="Pfam" id="PF04452"/>
    </source>
</evidence>
<comment type="catalytic activity">
    <reaction evidence="11 12">
        <text>uridine(1498) in 16S rRNA + S-adenosyl-L-methionine = N(3)-methyluridine(1498) in 16S rRNA + S-adenosyl-L-homocysteine + H(+)</text>
        <dbReference type="Rhea" id="RHEA:42920"/>
        <dbReference type="Rhea" id="RHEA-COMP:10283"/>
        <dbReference type="Rhea" id="RHEA-COMP:10284"/>
        <dbReference type="ChEBI" id="CHEBI:15378"/>
        <dbReference type="ChEBI" id="CHEBI:57856"/>
        <dbReference type="ChEBI" id="CHEBI:59789"/>
        <dbReference type="ChEBI" id="CHEBI:65315"/>
        <dbReference type="ChEBI" id="CHEBI:74502"/>
        <dbReference type="EC" id="2.1.1.193"/>
    </reaction>
</comment>
<comment type="subcellular location">
    <subcellularLocation>
        <location evidence="1 12">Cytoplasm</location>
    </subcellularLocation>
</comment>
<evidence type="ECO:0000256" key="11">
    <source>
        <dbReference type="ARBA" id="ARBA00047944"/>
    </source>
</evidence>
<feature type="domain" description="Ribosomal RNA small subunit methyltransferase E methyltransferase" evidence="13">
    <location>
        <begin position="74"/>
        <end position="235"/>
    </location>
</feature>
<dbReference type="RefSeq" id="WP_182808468.1">
    <property type="nucleotide sequence ID" value="NZ_JACJFM010000008.1"/>
</dbReference>
<dbReference type="GO" id="GO:0005737">
    <property type="term" value="C:cytoplasm"/>
    <property type="evidence" value="ECO:0007669"/>
    <property type="project" value="UniProtKB-SubCell"/>
</dbReference>
<dbReference type="Proteomes" id="UP000565262">
    <property type="component" value="Unassembled WGS sequence"/>
</dbReference>
<dbReference type="InterPro" id="IPR029028">
    <property type="entry name" value="Alpha/beta_knot_MTases"/>
</dbReference>
<keyword evidence="8 12" id="KW-0808">Transferase</keyword>
<dbReference type="CDD" id="cd18084">
    <property type="entry name" value="RsmE-like"/>
    <property type="match status" value="1"/>
</dbReference>
<evidence type="ECO:0000313" key="15">
    <source>
        <dbReference type="EMBL" id="MBB1486692.1"/>
    </source>
</evidence>
<evidence type="ECO:0000256" key="9">
    <source>
        <dbReference type="ARBA" id="ARBA00022691"/>
    </source>
</evidence>
<keyword evidence="7 12" id="KW-0489">Methyltransferase</keyword>
<dbReference type="Pfam" id="PF04452">
    <property type="entry name" value="Methyltrans_RNA"/>
    <property type="match status" value="1"/>
</dbReference>
<evidence type="ECO:0000259" key="14">
    <source>
        <dbReference type="Pfam" id="PF20260"/>
    </source>
</evidence>
<dbReference type="SUPFAM" id="SSF88697">
    <property type="entry name" value="PUA domain-like"/>
    <property type="match status" value="1"/>
</dbReference>
<evidence type="ECO:0000256" key="8">
    <source>
        <dbReference type="ARBA" id="ARBA00022679"/>
    </source>
</evidence>
<dbReference type="InterPro" id="IPR006700">
    <property type="entry name" value="RsmE"/>
</dbReference>
<evidence type="ECO:0000256" key="4">
    <source>
        <dbReference type="ARBA" id="ARBA00013673"/>
    </source>
</evidence>
<dbReference type="AlphaFoldDB" id="A0A839IQ84"/>
<evidence type="ECO:0000256" key="12">
    <source>
        <dbReference type="PIRNR" id="PIRNR015601"/>
    </source>
</evidence>
<comment type="function">
    <text evidence="10 12">Specifically methylates the N3 position of the uracil ring of uridine 1498 (m3U1498) in 16S rRNA. Acts on the fully assembled 30S ribosomal subunit.</text>
</comment>
<keyword evidence="6 12" id="KW-0698">rRNA processing</keyword>
<comment type="similarity">
    <text evidence="2 12">Belongs to the RNA methyltransferase RsmE family.</text>
</comment>